<feature type="transmembrane region" description="Helical" evidence="1">
    <location>
        <begin position="20"/>
        <end position="40"/>
    </location>
</feature>
<feature type="non-terminal residue" evidence="2">
    <location>
        <position position="183"/>
    </location>
</feature>
<protein>
    <recommendedName>
        <fullName evidence="4">DUF962 domain protein</fullName>
    </recommendedName>
</protein>
<feature type="non-terminal residue" evidence="2">
    <location>
        <position position="1"/>
    </location>
</feature>
<dbReference type="InterPro" id="IPR009305">
    <property type="entry name" value="Mpo1-like"/>
</dbReference>
<dbReference type="AlphaFoldDB" id="A0A4P9Y4Y7"/>
<keyword evidence="3" id="KW-1185">Reference proteome</keyword>
<evidence type="ECO:0008006" key="4">
    <source>
        <dbReference type="Google" id="ProtNLM"/>
    </source>
</evidence>
<accession>A0A4P9Y4Y7</accession>
<dbReference type="GO" id="GO:0005783">
    <property type="term" value="C:endoplasmic reticulum"/>
    <property type="evidence" value="ECO:0007669"/>
    <property type="project" value="TreeGrafter"/>
</dbReference>
<dbReference type="GO" id="GO:0046521">
    <property type="term" value="P:sphingoid catabolic process"/>
    <property type="evidence" value="ECO:0007669"/>
    <property type="project" value="TreeGrafter"/>
</dbReference>
<gene>
    <name evidence="2" type="ORF">BJ684DRAFT_4544</name>
</gene>
<name>A0A4P9Y4Y7_9FUNG</name>
<reference evidence="3" key="1">
    <citation type="journal article" date="2018" name="Nat. Microbiol.">
        <title>Leveraging single-cell genomics to expand the fungal tree of life.</title>
        <authorList>
            <person name="Ahrendt S.R."/>
            <person name="Quandt C.A."/>
            <person name="Ciobanu D."/>
            <person name="Clum A."/>
            <person name="Salamov A."/>
            <person name="Andreopoulos B."/>
            <person name="Cheng J.F."/>
            <person name="Woyke T."/>
            <person name="Pelin A."/>
            <person name="Henrissat B."/>
            <person name="Reynolds N.K."/>
            <person name="Benny G.L."/>
            <person name="Smith M.E."/>
            <person name="James T.Y."/>
            <person name="Grigoriev I.V."/>
        </authorList>
    </citation>
    <scope>NUCLEOTIDE SEQUENCE [LARGE SCALE GENOMIC DNA]</scope>
</reference>
<dbReference type="Pfam" id="PF06127">
    <property type="entry name" value="Mpo1-like"/>
    <property type="match status" value="1"/>
</dbReference>
<dbReference type="PANTHER" id="PTHR28026">
    <property type="entry name" value="DUF962 DOMAIN PROTEIN (AFU_ORTHOLOGUE AFUA_8G05310)"/>
    <property type="match status" value="1"/>
</dbReference>
<evidence type="ECO:0000313" key="2">
    <source>
        <dbReference type="EMBL" id="RKP13752.1"/>
    </source>
</evidence>
<dbReference type="PANTHER" id="PTHR28026:SF9">
    <property type="entry name" value="2-HYDROXY-PALMITIC ACID DIOXYGENASE MPO1"/>
    <property type="match status" value="1"/>
</dbReference>
<evidence type="ECO:0000256" key="1">
    <source>
        <dbReference type="SAM" id="Phobius"/>
    </source>
</evidence>
<sequence>FDFEKQLSFYGQYHANKFNVLVHVLCVPAIVWSALVLLSTTGPVLDVSVGPILTQVGLVPTAALLSTLFYVGYYILLEPVAGLLYAPILLGMCGHATLFQSSHPNYLSCALYVQLFSWTAQILAHRFAEGRSPAFLDNISQAFFLAPLFVFIEILFMLGYRPALQKRLRNEVGVAITKFRREK</sequence>
<feature type="transmembrane region" description="Helical" evidence="1">
    <location>
        <begin position="52"/>
        <end position="76"/>
    </location>
</feature>
<keyword evidence="1" id="KW-0812">Transmembrane</keyword>
<keyword evidence="1" id="KW-0472">Membrane</keyword>
<dbReference type="Proteomes" id="UP000267251">
    <property type="component" value="Unassembled WGS sequence"/>
</dbReference>
<evidence type="ECO:0000313" key="3">
    <source>
        <dbReference type="Proteomes" id="UP000267251"/>
    </source>
</evidence>
<dbReference type="OrthoDB" id="2124888at2759"/>
<dbReference type="GO" id="GO:0016020">
    <property type="term" value="C:membrane"/>
    <property type="evidence" value="ECO:0007669"/>
    <property type="project" value="GOC"/>
</dbReference>
<feature type="transmembrane region" description="Helical" evidence="1">
    <location>
        <begin position="82"/>
        <end position="99"/>
    </location>
</feature>
<dbReference type="EMBL" id="KZ987950">
    <property type="protein sequence ID" value="RKP13752.1"/>
    <property type="molecule type" value="Genomic_DNA"/>
</dbReference>
<feature type="transmembrane region" description="Helical" evidence="1">
    <location>
        <begin position="139"/>
        <end position="160"/>
    </location>
</feature>
<keyword evidence="1" id="KW-1133">Transmembrane helix</keyword>
<organism evidence="2 3">
    <name type="scientific">Piptocephalis cylindrospora</name>
    <dbReference type="NCBI Taxonomy" id="1907219"/>
    <lineage>
        <taxon>Eukaryota</taxon>
        <taxon>Fungi</taxon>
        <taxon>Fungi incertae sedis</taxon>
        <taxon>Zoopagomycota</taxon>
        <taxon>Zoopagomycotina</taxon>
        <taxon>Zoopagomycetes</taxon>
        <taxon>Zoopagales</taxon>
        <taxon>Piptocephalidaceae</taxon>
        <taxon>Piptocephalis</taxon>
    </lineage>
</organism>
<proteinExistence type="predicted"/>